<gene>
    <name evidence="2" type="ORF">C1I91_02005</name>
</gene>
<sequence>MELTKINGNTYYIKAPTNIGVYSYKNKNCLLVDTGINNSAARKIEEVLKDNNLHVKYIVNTHSHTDHCGGNTYFKNNYTGCIVYASEKEKLYMENMELRPNMLYTSTTPKNLDSDCKDLIVDYTLAEGNTKINEDKFEVVELKGHSPQGIALLTSDRVCFLGDAIYSEAILNKYSFPYLFDVGSTLDSLEKIRNIDADYFVISHAEDIVLKEDLEALVDKNIDNINNYCEQIIELLEKPLTKEELMENITILNDLDIDFNQYHINYSSMSAFLAYLYNKGKLNHSVENGKLYYYSS</sequence>
<dbReference type="InterPro" id="IPR001279">
    <property type="entry name" value="Metallo-B-lactamas"/>
</dbReference>
<keyword evidence="3" id="KW-1185">Reference proteome</keyword>
<dbReference type="RefSeq" id="WP_128210985.1">
    <property type="nucleotide sequence ID" value="NZ_CP025746.1"/>
</dbReference>
<dbReference type="Pfam" id="PF00753">
    <property type="entry name" value="Lactamase_B"/>
    <property type="match status" value="1"/>
</dbReference>
<dbReference type="InterPro" id="IPR036866">
    <property type="entry name" value="RibonucZ/Hydroxyglut_hydro"/>
</dbReference>
<dbReference type="Gene3D" id="3.60.15.10">
    <property type="entry name" value="Ribonuclease Z/Hydroxyacylglutathione hydrolase-like"/>
    <property type="match status" value="1"/>
</dbReference>
<accession>A0A3R5QXU2</accession>
<evidence type="ECO:0000313" key="2">
    <source>
        <dbReference type="EMBL" id="QAA35195.1"/>
    </source>
</evidence>
<feature type="domain" description="Metallo-beta-lactamase" evidence="1">
    <location>
        <begin position="16"/>
        <end position="204"/>
    </location>
</feature>
<dbReference type="SMART" id="SM00849">
    <property type="entry name" value="Lactamase_B"/>
    <property type="match status" value="1"/>
</dbReference>
<dbReference type="GO" id="GO:0016787">
    <property type="term" value="F:hydrolase activity"/>
    <property type="evidence" value="ECO:0007669"/>
    <property type="project" value="UniProtKB-KW"/>
</dbReference>
<dbReference type="SUPFAM" id="SSF56281">
    <property type="entry name" value="Metallo-hydrolase/oxidoreductase"/>
    <property type="match status" value="1"/>
</dbReference>
<evidence type="ECO:0000259" key="1">
    <source>
        <dbReference type="SMART" id="SM00849"/>
    </source>
</evidence>
<dbReference type="OrthoDB" id="11380at2"/>
<protein>
    <submittedName>
        <fullName evidence="2">MBL fold metallo-hydrolase</fullName>
    </submittedName>
</protein>
<organism evidence="2 3">
    <name type="scientific">Clostridium manihotivorum</name>
    <dbReference type="NCBI Taxonomy" id="2320868"/>
    <lineage>
        <taxon>Bacteria</taxon>
        <taxon>Bacillati</taxon>
        <taxon>Bacillota</taxon>
        <taxon>Clostridia</taxon>
        <taxon>Eubacteriales</taxon>
        <taxon>Clostridiaceae</taxon>
        <taxon>Clostridium</taxon>
    </lineage>
</organism>
<dbReference type="PANTHER" id="PTHR42951:SF14">
    <property type="entry name" value="METALLO-BETA-LACTAMASE SUPERFAMILY PROTEIN"/>
    <property type="match status" value="1"/>
</dbReference>
<dbReference type="PANTHER" id="PTHR42951">
    <property type="entry name" value="METALLO-BETA-LACTAMASE DOMAIN-CONTAINING"/>
    <property type="match status" value="1"/>
</dbReference>
<proteinExistence type="predicted"/>
<dbReference type="KEGG" id="cmah:C1I91_02005"/>
<dbReference type="AlphaFoldDB" id="A0A3R5QXU2"/>
<dbReference type="Proteomes" id="UP000286268">
    <property type="component" value="Chromosome"/>
</dbReference>
<reference evidence="2 3" key="1">
    <citation type="submission" date="2018-01" db="EMBL/GenBank/DDBJ databases">
        <title>Genome Sequencing and Assembly of Anaerobacter polyendosporus strain CT4.</title>
        <authorList>
            <person name="Tachaapaikoon C."/>
            <person name="Sutheeworapong S."/>
            <person name="Jenjaroenpun P."/>
            <person name="Wongsurawat T."/>
            <person name="Nookeaw I."/>
            <person name="Cheawchanlertfa P."/>
            <person name="Kosugi A."/>
            <person name="Cheevadhanarak S."/>
            <person name="Ratanakhanokchai K."/>
        </authorList>
    </citation>
    <scope>NUCLEOTIDE SEQUENCE [LARGE SCALE GENOMIC DNA]</scope>
    <source>
        <strain evidence="2 3">CT4</strain>
    </source>
</reference>
<keyword evidence="2" id="KW-0378">Hydrolase</keyword>
<name>A0A3R5QXU2_9CLOT</name>
<dbReference type="CDD" id="cd07743">
    <property type="entry name" value="metallo-hydrolase-like_MBL-fold"/>
    <property type="match status" value="1"/>
</dbReference>
<dbReference type="EMBL" id="CP025746">
    <property type="protein sequence ID" value="QAA35195.1"/>
    <property type="molecule type" value="Genomic_DNA"/>
</dbReference>
<evidence type="ECO:0000313" key="3">
    <source>
        <dbReference type="Proteomes" id="UP000286268"/>
    </source>
</evidence>
<dbReference type="InterPro" id="IPR050855">
    <property type="entry name" value="NDM-1-like"/>
</dbReference>